<reference evidence="2 3" key="1">
    <citation type="submission" date="2020-04" db="EMBL/GenBank/DDBJ databases">
        <title>Genome sequencing of novel species.</title>
        <authorList>
            <person name="Heo J."/>
            <person name="Kim S.-J."/>
            <person name="Kim J.-S."/>
            <person name="Hong S.-B."/>
            <person name="Kwon S.-W."/>
        </authorList>
    </citation>
    <scope>NUCLEOTIDE SEQUENCE [LARGE SCALE GENOMIC DNA]</scope>
    <source>
        <strain evidence="2 3">F39-2</strain>
    </source>
</reference>
<protein>
    <submittedName>
        <fullName evidence="2">DUF2490 domain-containing protein</fullName>
    </submittedName>
</protein>
<dbReference type="EMBL" id="CP051682">
    <property type="protein sequence ID" value="QJD94499.1"/>
    <property type="molecule type" value="Genomic_DNA"/>
</dbReference>
<keyword evidence="1" id="KW-0732">Signal</keyword>
<feature type="signal peptide" evidence="1">
    <location>
        <begin position="1"/>
        <end position="19"/>
    </location>
</feature>
<proteinExistence type="predicted"/>
<dbReference type="Pfam" id="PF10677">
    <property type="entry name" value="DUF2490"/>
    <property type="match status" value="1"/>
</dbReference>
<sequence length="230" mass="27360">MKKALLLTCIVLLYHVSYAQLTENTGWLFLNHQQKLNEKFDFLFDAQLRSANNFDYLTTLLLRGGLSYNFNKKHSAAVGYVYKGDWEHDDMGEVAYTLENRLFEQYLYQFKIKHTEFQIRARLEQRFVKEEQVDFSQRARAFISMQLPLLTDSAFTRGWFLGLQNELFVNVQHNERVNNSFFDQNRPYLSLGYRLSKKADLQLGYLYWLQKEEDATYQHNVLQITIATNF</sequence>
<dbReference type="Proteomes" id="UP000503278">
    <property type="component" value="Chromosome"/>
</dbReference>
<dbReference type="KEGG" id="mrob:HH214_00745"/>
<feature type="chain" id="PRO_5029692905" evidence="1">
    <location>
        <begin position="20"/>
        <end position="230"/>
    </location>
</feature>
<evidence type="ECO:0000256" key="1">
    <source>
        <dbReference type="SAM" id="SignalP"/>
    </source>
</evidence>
<name>A0A7L5DWY6_9SPHI</name>
<gene>
    <name evidence="2" type="ORF">HH214_00745</name>
</gene>
<dbReference type="RefSeq" id="WP_169605517.1">
    <property type="nucleotide sequence ID" value="NZ_CP051682.1"/>
</dbReference>
<evidence type="ECO:0000313" key="2">
    <source>
        <dbReference type="EMBL" id="QJD94499.1"/>
    </source>
</evidence>
<dbReference type="AlphaFoldDB" id="A0A7L5DWY6"/>
<keyword evidence="3" id="KW-1185">Reference proteome</keyword>
<evidence type="ECO:0000313" key="3">
    <source>
        <dbReference type="Proteomes" id="UP000503278"/>
    </source>
</evidence>
<dbReference type="InterPro" id="IPR019619">
    <property type="entry name" value="DUF2490"/>
</dbReference>
<accession>A0A7L5DWY6</accession>
<organism evidence="2 3">
    <name type="scientific">Mucilaginibacter robiniae</name>
    <dbReference type="NCBI Taxonomy" id="2728022"/>
    <lineage>
        <taxon>Bacteria</taxon>
        <taxon>Pseudomonadati</taxon>
        <taxon>Bacteroidota</taxon>
        <taxon>Sphingobacteriia</taxon>
        <taxon>Sphingobacteriales</taxon>
        <taxon>Sphingobacteriaceae</taxon>
        <taxon>Mucilaginibacter</taxon>
    </lineage>
</organism>